<gene>
    <name evidence="7" type="ORF">BV898_16451</name>
</gene>
<feature type="transmembrane region" description="Helical" evidence="5">
    <location>
        <begin position="12"/>
        <end position="31"/>
    </location>
</feature>
<protein>
    <recommendedName>
        <fullName evidence="6">Receptor ligand binding region domain-containing protein</fullName>
    </recommendedName>
</protein>
<dbReference type="InterPro" id="IPR028082">
    <property type="entry name" value="Peripla_BP_I"/>
</dbReference>
<dbReference type="OrthoDB" id="6158579at2759"/>
<dbReference type="EMBL" id="MTYJ01000247">
    <property type="protein sequence ID" value="OWA51995.1"/>
    <property type="molecule type" value="Genomic_DNA"/>
</dbReference>
<sequence>MAPNLHGVLGSQLNFPSHVLLLLIIIIFFAGKRCAFKPENDSLTLNVITILPYRTSLFFDLQMVGPALDITIEDLAVTSPNTTINMFYVKLPNMTNCDDLENAVANTAAQLYYDRLHGKNEVTMWLGPGCTGAVSQLAALAREWNLPLLDGTATAAFLIDKTRFPTLVRFAFSQTRVMEFFRAILEYFQWRDLAVINREGDPIWDLGVTSAQRYFAPYSKTVNLVILRMKTSLSEEDGFHDLLVYFMNNFFKSTFFGYPWRALGDGNDEVAADAMRSLFLFSMNQRSDEFAGFEERVYARALQDYNYSFAPNEEVNVHVVGYADALRVYVGVAWEILKEHVSKSEGTGGPLAGLLDGMDVARRLRNRAFRSVAGWKMLNGNGDVDGNFLIKRYNSSSRQFEGAIEFNQGDTKVRLLTNLTVDWPTGSKWPPLNAPFCGFQDDNPACLPPGISNSVTAGGVTVAAILILCSSLLVFICRRMRKDARIEKDWWLIPNSTVQMKNREKSRASKSKTIQDYRA</sequence>
<dbReference type="InterPro" id="IPR001828">
    <property type="entry name" value="ANF_lig-bd_rcpt"/>
</dbReference>
<dbReference type="PANTHER" id="PTHR44755">
    <property type="entry name" value="NATRIURETIC PEPTIDE RECEPTOR 3-RELATED"/>
    <property type="match status" value="1"/>
</dbReference>
<dbReference type="GO" id="GO:0038023">
    <property type="term" value="F:signaling receptor activity"/>
    <property type="evidence" value="ECO:0007669"/>
    <property type="project" value="TreeGrafter"/>
</dbReference>
<evidence type="ECO:0000313" key="8">
    <source>
        <dbReference type="Proteomes" id="UP000192578"/>
    </source>
</evidence>
<keyword evidence="2 5" id="KW-0812">Transmembrane</keyword>
<evidence type="ECO:0000259" key="6">
    <source>
        <dbReference type="Pfam" id="PF01094"/>
    </source>
</evidence>
<evidence type="ECO:0000256" key="3">
    <source>
        <dbReference type="ARBA" id="ARBA00022989"/>
    </source>
</evidence>
<organism evidence="7 8">
    <name type="scientific">Hypsibius exemplaris</name>
    <name type="common">Freshwater tardigrade</name>
    <dbReference type="NCBI Taxonomy" id="2072580"/>
    <lineage>
        <taxon>Eukaryota</taxon>
        <taxon>Metazoa</taxon>
        <taxon>Ecdysozoa</taxon>
        <taxon>Tardigrada</taxon>
        <taxon>Eutardigrada</taxon>
        <taxon>Parachela</taxon>
        <taxon>Hypsibioidea</taxon>
        <taxon>Hypsibiidae</taxon>
        <taxon>Hypsibius</taxon>
    </lineage>
</organism>
<feature type="domain" description="Receptor ligand binding region" evidence="6">
    <location>
        <begin position="96"/>
        <end position="201"/>
    </location>
</feature>
<keyword evidence="4 5" id="KW-0472">Membrane</keyword>
<dbReference type="Proteomes" id="UP000192578">
    <property type="component" value="Unassembled WGS sequence"/>
</dbReference>
<keyword evidence="3 5" id="KW-1133">Transmembrane helix</keyword>
<dbReference type="PANTHER" id="PTHR44755:SF8">
    <property type="entry name" value="RECEPTOR LIGAND BINDING REGION DOMAIN-CONTAINING PROTEIN"/>
    <property type="match status" value="1"/>
</dbReference>
<reference evidence="8" key="1">
    <citation type="submission" date="2017-01" db="EMBL/GenBank/DDBJ databases">
        <title>Comparative genomics of anhydrobiosis in the tardigrade Hypsibius dujardini.</title>
        <authorList>
            <person name="Yoshida Y."/>
            <person name="Koutsovoulos G."/>
            <person name="Laetsch D."/>
            <person name="Stevens L."/>
            <person name="Kumar S."/>
            <person name="Horikawa D."/>
            <person name="Ishino K."/>
            <person name="Komine S."/>
            <person name="Tomita M."/>
            <person name="Blaxter M."/>
            <person name="Arakawa K."/>
        </authorList>
    </citation>
    <scope>NUCLEOTIDE SEQUENCE [LARGE SCALE GENOMIC DNA]</scope>
    <source>
        <strain evidence="8">Z151</strain>
    </source>
</reference>
<dbReference type="AlphaFoldDB" id="A0A9X6RLH9"/>
<evidence type="ECO:0000256" key="1">
    <source>
        <dbReference type="ARBA" id="ARBA00004370"/>
    </source>
</evidence>
<dbReference type="Gene3D" id="3.40.50.2300">
    <property type="match status" value="2"/>
</dbReference>
<dbReference type="GO" id="GO:0016020">
    <property type="term" value="C:membrane"/>
    <property type="evidence" value="ECO:0007669"/>
    <property type="project" value="UniProtKB-SubCell"/>
</dbReference>
<dbReference type="InterPro" id="IPR052612">
    <property type="entry name" value="ANP_Clearance_Receptor"/>
</dbReference>
<comment type="caution">
    <text evidence="7">The sequence shown here is derived from an EMBL/GenBank/DDBJ whole genome shotgun (WGS) entry which is preliminary data.</text>
</comment>
<comment type="subcellular location">
    <subcellularLocation>
        <location evidence="1">Membrane</location>
    </subcellularLocation>
</comment>
<evidence type="ECO:0000256" key="5">
    <source>
        <dbReference type="SAM" id="Phobius"/>
    </source>
</evidence>
<feature type="transmembrane region" description="Helical" evidence="5">
    <location>
        <begin position="455"/>
        <end position="476"/>
    </location>
</feature>
<proteinExistence type="predicted"/>
<evidence type="ECO:0000256" key="4">
    <source>
        <dbReference type="ARBA" id="ARBA00023136"/>
    </source>
</evidence>
<evidence type="ECO:0000256" key="2">
    <source>
        <dbReference type="ARBA" id="ARBA00022692"/>
    </source>
</evidence>
<accession>A0A9X6RLH9</accession>
<dbReference type="CDD" id="cd06352">
    <property type="entry name" value="PBP1_NPR_GC-like"/>
    <property type="match status" value="1"/>
</dbReference>
<dbReference type="GO" id="GO:0007165">
    <property type="term" value="P:signal transduction"/>
    <property type="evidence" value="ECO:0007669"/>
    <property type="project" value="TreeGrafter"/>
</dbReference>
<name>A0A9X6RLH9_HYPEX</name>
<dbReference type="SUPFAM" id="SSF53822">
    <property type="entry name" value="Periplasmic binding protein-like I"/>
    <property type="match status" value="1"/>
</dbReference>
<dbReference type="GO" id="GO:0017046">
    <property type="term" value="F:peptide hormone binding"/>
    <property type="evidence" value="ECO:0007669"/>
    <property type="project" value="TreeGrafter"/>
</dbReference>
<evidence type="ECO:0000313" key="7">
    <source>
        <dbReference type="EMBL" id="OWA51995.1"/>
    </source>
</evidence>
<dbReference type="Pfam" id="PF01094">
    <property type="entry name" value="ANF_receptor"/>
    <property type="match status" value="1"/>
</dbReference>
<keyword evidence="8" id="KW-1185">Reference proteome</keyword>